<feature type="compositionally biased region" description="Polar residues" evidence="1">
    <location>
        <begin position="415"/>
        <end position="433"/>
    </location>
</feature>
<feature type="region of interest" description="Disordered" evidence="1">
    <location>
        <begin position="663"/>
        <end position="689"/>
    </location>
</feature>
<feature type="region of interest" description="Disordered" evidence="1">
    <location>
        <begin position="37"/>
        <end position="74"/>
    </location>
</feature>
<proteinExistence type="predicted"/>
<feature type="compositionally biased region" description="Low complexity" evidence="1">
    <location>
        <begin position="264"/>
        <end position="273"/>
    </location>
</feature>
<evidence type="ECO:0000313" key="3">
    <source>
        <dbReference type="Proteomes" id="UP000800035"/>
    </source>
</evidence>
<sequence>MRQSLTREQRSPRVGAAAGVRPFGSFLQSRALLYGVRQPASRSSESLERATSLPYSPTSPIPLSSSPTLSPRSNLPAHLLTVNETRRYTNSVVSASESASPSPPAQPESPESYSPTHIHDLHSSYGPRGDSNSVVRFSDSESASSSPSRTLSEESYSPAYEGNYHHLAHEYRGENLSRLPLPDDTDIAEANFDWNDSGYWSEYTDVDCFEADGEHIFMQEKRSTIAASPALQAKKAAMGAKLAVSRSQPKSNKNKANGRKKASTQKQAATKASTPKKRSRSSSSVSAREEPAAKAMKQHATDTATKLAIVKTEDTSPPPFPPSLITNFSKEIIDLTSDDEDAPLKHVQFRAGAGFSGHANTSQEKSAAPSRSASKESNDVRQTIKLDHTETPAPIKPKTDLLPGFMGGAAAARSDNMNQPSSNTYRPNGNGSVNLPSGNMYQLNSNMNQPIGVEKPTAEHNPIVSNVLQDRWSFDGLRSSANNASASDSQSEAIKKTAAWYIAHINEIKAEHAAAIDGLRDEVKALLDFDKFSCARSVSRRAEVQEAHRVEMEEKDDKIAYLNDLLNASEERYEALQEEKKKQSAYHHAAHGKLRDEYKKLAHNTKTLRIEHEDLKERYQASVQKTKQSLKLDDPTSRELRAENEKLKLSLELEKEQNEILKNAPKHASKIPRTPSPSAASSDSQTRDENLRKTFITVKRKYDNLHSTCENISTATRGMDLSSFGEFGRYVKTMRSTMNDESAPSVDEGATANDIRSGSYSARGNKRQRVD</sequence>
<feature type="compositionally biased region" description="Basic residues" evidence="1">
    <location>
        <begin position="252"/>
        <end position="263"/>
    </location>
</feature>
<evidence type="ECO:0000313" key="2">
    <source>
        <dbReference type="EMBL" id="KAF1956533.1"/>
    </source>
</evidence>
<feature type="region of interest" description="Disordered" evidence="1">
    <location>
        <begin position="737"/>
        <end position="771"/>
    </location>
</feature>
<organism evidence="2 3">
    <name type="scientific">Byssothecium circinans</name>
    <dbReference type="NCBI Taxonomy" id="147558"/>
    <lineage>
        <taxon>Eukaryota</taxon>
        <taxon>Fungi</taxon>
        <taxon>Dikarya</taxon>
        <taxon>Ascomycota</taxon>
        <taxon>Pezizomycotina</taxon>
        <taxon>Dothideomycetes</taxon>
        <taxon>Pleosporomycetidae</taxon>
        <taxon>Pleosporales</taxon>
        <taxon>Massarineae</taxon>
        <taxon>Massarinaceae</taxon>
        <taxon>Byssothecium</taxon>
    </lineage>
</organism>
<gene>
    <name evidence="2" type="ORF">CC80DRAFT_504372</name>
</gene>
<accession>A0A6A5TUA9</accession>
<name>A0A6A5TUA9_9PLEO</name>
<feature type="compositionally biased region" description="Low complexity" evidence="1">
    <location>
        <begin position="140"/>
        <end position="156"/>
    </location>
</feature>
<dbReference type="OrthoDB" id="3692888at2759"/>
<feature type="region of interest" description="Disordered" evidence="1">
    <location>
        <begin position="238"/>
        <end position="302"/>
    </location>
</feature>
<dbReference type="EMBL" id="ML976991">
    <property type="protein sequence ID" value="KAF1956533.1"/>
    <property type="molecule type" value="Genomic_DNA"/>
</dbReference>
<protein>
    <submittedName>
        <fullName evidence="2">Uncharacterized protein</fullName>
    </submittedName>
</protein>
<reference evidence="2" key="1">
    <citation type="journal article" date="2020" name="Stud. Mycol.">
        <title>101 Dothideomycetes genomes: a test case for predicting lifestyles and emergence of pathogens.</title>
        <authorList>
            <person name="Haridas S."/>
            <person name="Albert R."/>
            <person name="Binder M."/>
            <person name="Bloem J."/>
            <person name="Labutti K."/>
            <person name="Salamov A."/>
            <person name="Andreopoulos B."/>
            <person name="Baker S."/>
            <person name="Barry K."/>
            <person name="Bills G."/>
            <person name="Bluhm B."/>
            <person name="Cannon C."/>
            <person name="Castanera R."/>
            <person name="Culley D."/>
            <person name="Daum C."/>
            <person name="Ezra D."/>
            <person name="Gonzalez J."/>
            <person name="Henrissat B."/>
            <person name="Kuo A."/>
            <person name="Liang C."/>
            <person name="Lipzen A."/>
            <person name="Lutzoni F."/>
            <person name="Magnuson J."/>
            <person name="Mondo S."/>
            <person name="Nolan M."/>
            <person name="Ohm R."/>
            <person name="Pangilinan J."/>
            <person name="Park H.-J."/>
            <person name="Ramirez L."/>
            <person name="Alfaro M."/>
            <person name="Sun H."/>
            <person name="Tritt A."/>
            <person name="Yoshinaga Y."/>
            <person name="Zwiers L.-H."/>
            <person name="Turgeon B."/>
            <person name="Goodwin S."/>
            <person name="Spatafora J."/>
            <person name="Crous P."/>
            <person name="Grigoriev I."/>
        </authorList>
    </citation>
    <scope>NUCLEOTIDE SEQUENCE</scope>
    <source>
        <strain evidence="2">CBS 675.92</strain>
    </source>
</reference>
<dbReference type="Proteomes" id="UP000800035">
    <property type="component" value="Unassembled WGS sequence"/>
</dbReference>
<feature type="region of interest" description="Disordered" evidence="1">
    <location>
        <begin position="355"/>
        <end position="433"/>
    </location>
</feature>
<feature type="region of interest" description="Disordered" evidence="1">
    <location>
        <begin position="1"/>
        <end position="20"/>
    </location>
</feature>
<feature type="compositionally biased region" description="Low complexity" evidence="1">
    <location>
        <begin position="51"/>
        <end position="74"/>
    </location>
</feature>
<feature type="compositionally biased region" description="Polar residues" evidence="1">
    <location>
        <begin position="358"/>
        <end position="372"/>
    </location>
</feature>
<evidence type="ECO:0000256" key="1">
    <source>
        <dbReference type="SAM" id="MobiDB-lite"/>
    </source>
</evidence>
<keyword evidence="3" id="KW-1185">Reference proteome</keyword>
<feature type="compositionally biased region" description="Basic and acidic residues" evidence="1">
    <location>
        <begin position="1"/>
        <end position="11"/>
    </location>
</feature>
<feature type="compositionally biased region" description="Basic and acidic residues" evidence="1">
    <location>
        <begin position="373"/>
        <end position="390"/>
    </location>
</feature>
<dbReference type="AlphaFoldDB" id="A0A6A5TUA9"/>
<feature type="region of interest" description="Disordered" evidence="1">
    <location>
        <begin position="91"/>
        <end position="156"/>
    </location>
</feature>